<dbReference type="GO" id="GO:0016763">
    <property type="term" value="F:pentosyltransferase activity"/>
    <property type="evidence" value="ECO:0007669"/>
    <property type="project" value="TreeGrafter"/>
</dbReference>
<keyword evidence="12" id="KW-1185">Reference proteome</keyword>
<name>A0A4U1JCB0_9BACT</name>
<dbReference type="InterPro" id="IPR038731">
    <property type="entry name" value="RgtA/B/C-like"/>
</dbReference>
<comment type="caution">
    <text evidence="11">The sequence shown here is derived from an EMBL/GenBank/DDBJ whole genome shotgun (WGS) entry which is preliminary data.</text>
</comment>
<feature type="domain" description="Glycosyltransferase RgtA/B/C/D-like" evidence="10">
    <location>
        <begin position="126"/>
        <end position="236"/>
    </location>
</feature>
<evidence type="ECO:0000256" key="2">
    <source>
        <dbReference type="ARBA" id="ARBA00022475"/>
    </source>
</evidence>
<reference evidence="11 12" key="1">
    <citation type="submission" date="2019-04" db="EMBL/GenBank/DDBJ databases">
        <authorList>
            <person name="Li Y."/>
            <person name="Wang J."/>
        </authorList>
    </citation>
    <scope>NUCLEOTIDE SEQUENCE [LARGE SCALE GENOMIC DNA]</scope>
    <source>
        <strain evidence="11 12">DSM 14668</strain>
    </source>
</reference>
<feature type="compositionally biased region" description="Pro residues" evidence="8">
    <location>
        <begin position="585"/>
        <end position="602"/>
    </location>
</feature>
<feature type="transmembrane region" description="Helical" evidence="9">
    <location>
        <begin position="318"/>
        <end position="336"/>
    </location>
</feature>
<organism evidence="11 12">
    <name type="scientific">Polyangium fumosum</name>
    <dbReference type="NCBI Taxonomy" id="889272"/>
    <lineage>
        <taxon>Bacteria</taxon>
        <taxon>Pseudomonadati</taxon>
        <taxon>Myxococcota</taxon>
        <taxon>Polyangia</taxon>
        <taxon>Polyangiales</taxon>
        <taxon>Polyangiaceae</taxon>
        <taxon>Polyangium</taxon>
    </lineage>
</organism>
<evidence type="ECO:0000313" key="11">
    <source>
        <dbReference type="EMBL" id="TKD07933.1"/>
    </source>
</evidence>
<keyword evidence="5 9" id="KW-0812">Transmembrane</keyword>
<evidence type="ECO:0000256" key="9">
    <source>
        <dbReference type="SAM" id="Phobius"/>
    </source>
</evidence>
<feature type="transmembrane region" description="Helical" evidence="9">
    <location>
        <begin position="256"/>
        <end position="277"/>
    </location>
</feature>
<evidence type="ECO:0000256" key="6">
    <source>
        <dbReference type="ARBA" id="ARBA00022989"/>
    </source>
</evidence>
<feature type="transmembrane region" description="Helical" evidence="9">
    <location>
        <begin position="447"/>
        <end position="464"/>
    </location>
</feature>
<feature type="transmembrane region" description="Helical" evidence="9">
    <location>
        <begin position="418"/>
        <end position="435"/>
    </location>
</feature>
<keyword evidence="2" id="KW-1003">Cell membrane</keyword>
<evidence type="ECO:0000256" key="7">
    <source>
        <dbReference type="ARBA" id="ARBA00023136"/>
    </source>
</evidence>
<accession>A0A4U1JCB0</accession>
<dbReference type="PANTHER" id="PTHR33908">
    <property type="entry name" value="MANNOSYLTRANSFERASE YKCB-RELATED"/>
    <property type="match status" value="1"/>
</dbReference>
<dbReference type="Proteomes" id="UP000309215">
    <property type="component" value="Unassembled WGS sequence"/>
</dbReference>
<keyword evidence="7 9" id="KW-0472">Membrane</keyword>
<feature type="transmembrane region" description="Helical" evidence="9">
    <location>
        <begin position="210"/>
        <end position="236"/>
    </location>
</feature>
<dbReference type="OrthoDB" id="5485349at2"/>
<dbReference type="InterPro" id="IPR050297">
    <property type="entry name" value="LipidA_mod_glycosyltrf_83"/>
</dbReference>
<proteinExistence type="predicted"/>
<dbReference type="PANTHER" id="PTHR33908:SF11">
    <property type="entry name" value="MEMBRANE PROTEIN"/>
    <property type="match status" value="1"/>
</dbReference>
<evidence type="ECO:0000256" key="8">
    <source>
        <dbReference type="SAM" id="MobiDB-lite"/>
    </source>
</evidence>
<dbReference type="EMBL" id="SSMQ01000015">
    <property type="protein sequence ID" value="TKD07933.1"/>
    <property type="molecule type" value="Genomic_DNA"/>
</dbReference>
<keyword evidence="6 9" id="KW-1133">Transmembrane helix</keyword>
<feature type="transmembrane region" description="Helical" evidence="9">
    <location>
        <begin position="356"/>
        <end position="380"/>
    </location>
</feature>
<dbReference type="GO" id="GO:0009103">
    <property type="term" value="P:lipopolysaccharide biosynthetic process"/>
    <property type="evidence" value="ECO:0007669"/>
    <property type="project" value="UniProtKB-ARBA"/>
</dbReference>
<sequence>MGRPSVARPLSSMPALETLPKRRILWLAALLLGILLGTSLVGVHLDSPTMDEPVHLVRGLSYWWLGDTRLGYAHPPLADALLALPAALLGARVALTSFPAWADADTGKLAEQYFTAHWAAARAELVVARHVNVLFSFLLGLYVFRFARRRAGDHAALFALGLYCLHPTLLAHGRLVTTDLPIALATTIAVGEAAEHFARPRLRTAITTTLAVAAAFCIKYSAAFLVPLLLSLGFFFAWRGGADGDAPTRRGRLGRFAAHAGAVTLATVLAVNAAYGFQRTGWTVERILAEPEPQSYISKRADQKLLEERSPLARLPRWLPVPLPYTYVFGLSMVSVQSRDGHSTYFLGMRAGGGWAGYFPVMLAIKNPLAVLVLLGVGLARSIRRRAAPDRAAGTILAACGLFLAISIGSKINIGVRHVLPVMPFFVIGAGIVASRLWEEGRRRTQMLLALLGAGTFASAIAWVRHPVGYFNALTLGPVFGPVVSVVGEDWGQDMADVADALKARNLGPVYYHRYGWMMARELEANGIEFERLRCGERPGPGVAVVHAVTRARSPGCHPELFAKAPLLVVNGRLFVYALDAPERPAAPAPRPRIRLVPPPSAASPDDED</sequence>
<dbReference type="Pfam" id="PF13231">
    <property type="entry name" value="PMT_2"/>
    <property type="match status" value="1"/>
</dbReference>
<evidence type="ECO:0000313" key="12">
    <source>
        <dbReference type="Proteomes" id="UP000309215"/>
    </source>
</evidence>
<dbReference type="AlphaFoldDB" id="A0A4U1JCB0"/>
<dbReference type="GO" id="GO:0005886">
    <property type="term" value="C:plasma membrane"/>
    <property type="evidence" value="ECO:0007669"/>
    <property type="project" value="UniProtKB-SubCell"/>
</dbReference>
<evidence type="ECO:0000256" key="5">
    <source>
        <dbReference type="ARBA" id="ARBA00022692"/>
    </source>
</evidence>
<comment type="subcellular location">
    <subcellularLocation>
        <location evidence="1">Cell membrane</location>
        <topology evidence="1">Multi-pass membrane protein</topology>
    </subcellularLocation>
</comment>
<feature type="region of interest" description="Disordered" evidence="8">
    <location>
        <begin position="584"/>
        <end position="609"/>
    </location>
</feature>
<evidence type="ECO:0000259" key="10">
    <source>
        <dbReference type="Pfam" id="PF13231"/>
    </source>
</evidence>
<keyword evidence="4 11" id="KW-0808">Transferase</keyword>
<feature type="transmembrane region" description="Helical" evidence="9">
    <location>
        <begin position="127"/>
        <end position="144"/>
    </location>
</feature>
<evidence type="ECO:0000256" key="4">
    <source>
        <dbReference type="ARBA" id="ARBA00022679"/>
    </source>
</evidence>
<feature type="transmembrane region" description="Helical" evidence="9">
    <location>
        <begin position="24"/>
        <end position="45"/>
    </location>
</feature>
<evidence type="ECO:0000256" key="3">
    <source>
        <dbReference type="ARBA" id="ARBA00022676"/>
    </source>
</evidence>
<gene>
    <name evidence="11" type="ORF">E8A74_16755</name>
</gene>
<evidence type="ECO:0000256" key="1">
    <source>
        <dbReference type="ARBA" id="ARBA00004651"/>
    </source>
</evidence>
<protein>
    <submittedName>
        <fullName evidence="11">Phospholipid carrier-dependent glycosyltransferase</fullName>
    </submittedName>
</protein>
<keyword evidence="3" id="KW-0328">Glycosyltransferase</keyword>
<feature type="transmembrane region" description="Helical" evidence="9">
    <location>
        <begin position="392"/>
        <end position="412"/>
    </location>
</feature>